<reference evidence="3" key="1">
    <citation type="submission" date="2025-08" db="UniProtKB">
        <authorList>
            <consortium name="RefSeq"/>
        </authorList>
    </citation>
    <scope>IDENTIFICATION</scope>
    <source>
        <tissue evidence="3">Whole body</tissue>
    </source>
</reference>
<evidence type="ECO:0000313" key="3">
    <source>
        <dbReference type="RefSeq" id="XP_017883688.1"/>
    </source>
</evidence>
<keyword evidence="2" id="KW-1185">Reference proteome</keyword>
<dbReference type="AlphaFoldDB" id="A0AAJ7N900"/>
<accession>A0AAJ7N900</accession>
<evidence type="ECO:0000256" key="1">
    <source>
        <dbReference type="SAM" id="MobiDB-lite"/>
    </source>
</evidence>
<protein>
    <submittedName>
        <fullName evidence="3">Uncharacterized protein LOC108627121</fullName>
    </submittedName>
</protein>
<gene>
    <name evidence="3" type="primary">LOC108627121</name>
</gene>
<dbReference type="RefSeq" id="XP_017883688.1">
    <property type="nucleotide sequence ID" value="XM_018028199.1"/>
</dbReference>
<evidence type="ECO:0000313" key="2">
    <source>
        <dbReference type="Proteomes" id="UP000694925"/>
    </source>
</evidence>
<name>A0AAJ7N900_9HYME</name>
<organism evidence="2 3">
    <name type="scientific">Ceratina calcarata</name>
    <dbReference type="NCBI Taxonomy" id="156304"/>
    <lineage>
        <taxon>Eukaryota</taxon>
        <taxon>Metazoa</taxon>
        <taxon>Ecdysozoa</taxon>
        <taxon>Arthropoda</taxon>
        <taxon>Hexapoda</taxon>
        <taxon>Insecta</taxon>
        <taxon>Pterygota</taxon>
        <taxon>Neoptera</taxon>
        <taxon>Endopterygota</taxon>
        <taxon>Hymenoptera</taxon>
        <taxon>Apocrita</taxon>
        <taxon>Aculeata</taxon>
        <taxon>Apoidea</taxon>
        <taxon>Anthophila</taxon>
        <taxon>Apidae</taxon>
        <taxon>Ceratina</taxon>
        <taxon>Zadontomerus</taxon>
    </lineage>
</organism>
<dbReference type="GeneID" id="108627121"/>
<sequence length="281" mass="31245">MAAVEADLDAGLVNINQVQKATYKALVAEKRDAASYPQACEESTSEGNVETEAAEELVRSQLLVSMEALTEDSEPVQVLRAAITAAVDGQVELSTNHLAEWLARIPREGGRTLPRPEPGNQARECLRRHRNARPSDSTPARNGRSKKQERRCEYRRVQRLWRKHMRKAAKIVLDGDADKVEHPTLQEQEDFWKPILTGHETCLGEPVVLPGRVGNGVEMLWNPVTAEEIRCAKPPNGTAAGPDGVTMADWNKISILEKVAVFNTIMRNERAPRSMLDSRTV</sequence>
<proteinExistence type="predicted"/>
<dbReference type="KEGG" id="ccal:108627121"/>
<feature type="region of interest" description="Disordered" evidence="1">
    <location>
        <begin position="108"/>
        <end position="152"/>
    </location>
</feature>
<dbReference type="Proteomes" id="UP000694925">
    <property type="component" value="Unplaced"/>
</dbReference>